<keyword evidence="1" id="KW-1133">Transmembrane helix</keyword>
<protein>
    <submittedName>
        <fullName evidence="2">Uncharacterized protein</fullName>
    </submittedName>
</protein>
<evidence type="ECO:0000256" key="1">
    <source>
        <dbReference type="SAM" id="Phobius"/>
    </source>
</evidence>
<gene>
    <name evidence="2" type="ORF">B0H17DRAFT_867608</name>
</gene>
<evidence type="ECO:0000313" key="3">
    <source>
        <dbReference type="Proteomes" id="UP001221757"/>
    </source>
</evidence>
<reference evidence="2" key="1">
    <citation type="submission" date="2023-03" db="EMBL/GenBank/DDBJ databases">
        <title>Massive genome expansion in bonnet fungi (Mycena s.s.) driven by repeated elements and novel gene families across ecological guilds.</title>
        <authorList>
            <consortium name="Lawrence Berkeley National Laboratory"/>
            <person name="Harder C.B."/>
            <person name="Miyauchi S."/>
            <person name="Viragh M."/>
            <person name="Kuo A."/>
            <person name="Thoen E."/>
            <person name="Andreopoulos B."/>
            <person name="Lu D."/>
            <person name="Skrede I."/>
            <person name="Drula E."/>
            <person name="Henrissat B."/>
            <person name="Morin E."/>
            <person name="Kohler A."/>
            <person name="Barry K."/>
            <person name="LaButti K."/>
            <person name="Morin E."/>
            <person name="Salamov A."/>
            <person name="Lipzen A."/>
            <person name="Mereny Z."/>
            <person name="Hegedus B."/>
            <person name="Baldrian P."/>
            <person name="Stursova M."/>
            <person name="Weitz H."/>
            <person name="Taylor A."/>
            <person name="Grigoriev I.V."/>
            <person name="Nagy L.G."/>
            <person name="Martin F."/>
            <person name="Kauserud H."/>
        </authorList>
    </citation>
    <scope>NUCLEOTIDE SEQUENCE</scope>
    <source>
        <strain evidence="2">CBHHK067</strain>
    </source>
</reference>
<keyword evidence="3" id="KW-1185">Reference proteome</keyword>
<proteinExistence type="predicted"/>
<comment type="caution">
    <text evidence="2">The sequence shown here is derived from an EMBL/GenBank/DDBJ whole genome shotgun (WGS) entry which is preliminary data.</text>
</comment>
<dbReference type="EMBL" id="JARKIE010000302">
    <property type="protein sequence ID" value="KAJ7656219.1"/>
    <property type="molecule type" value="Genomic_DNA"/>
</dbReference>
<name>A0AAD7CPC3_MYCRO</name>
<feature type="non-terminal residue" evidence="2">
    <location>
        <position position="81"/>
    </location>
</feature>
<accession>A0AAD7CPC3</accession>
<feature type="non-terminal residue" evidence="2">
    <location>
        <position position="1"/>
    </location>
</feature>
<feature type="transmembrane region" description="Helical" evidence="1">
    <location>
        <begin position="21"/>
        <end position="48"/>
    </location>
</feature>
<feature type="transmembrane region" description="Helical" evidence="1">
    <location>
        <begin position="54"/>
        <end position="75"/>
    </location>
</feature>
<evidence type="ECO:0000313" key="2">
    <source>
        <dbReference type="EMBL" id="KAJ7656219.1"/>
    </source>
</evidence>
<keyword evidence="1" id="KW-0472">Membrane</keyword>
<dbReference type="Proteomes" id="UP001221757">
    <property type="component" value="Unassembled WGS sequence"/>
</dbReference>
<organism evidence="2 3">
    <name type="scientific">Mycena rosella</name>
    <name type="common">Pink bonnet</name>
    <name type="synonym">Agaricus rosellus</name>
    <dbReference type="NCBI Taxonomy" id="1033263"/>
    <lineage>
        <taxon>Eukaryota</taxon>
        <taxon>Fungi</taxon>
        <taxon>Dikarya</taxon>
        <taxon>Basidiomycota</taxon>
        <taxon>Agaricomycotina</taxon>
        <taxon>Agaricomycetes</taxon>
        <taxon>Agaricomycetidae</taxon>
        <taxon>Agaricales</taxon>
        <taxon>Marasmiineae</taxon>
        <taxon>Mycenaceae</taxon>
        <taxon>Mycena</taxon>
    </lineage>
</organism>
<sequence length="81" mass="8696">GRIWWISRRIARLLGGNARKKYLDVSAILLESGLIYPAVLIICIGVFLSPMTSTTSVLICIAAIAPTLIIVRVGLGVSTDD</sequence>
<keyword evidence="1" id="KW-0812">Transmembrane</keyword>
<dbReference type="AlphaFoldDB" id="A0AAD7CPC3"/>